<keyword evidence="1" id="KW-1133">Transmembrane helix</keyword>
<gene>
    <name evidence="2" type="ORF">JOH49_003050</name>
</gene>
<dbReference type="AlphaFoldDB" id="A0A8I1Y536"/>
<evidence type="ECO:0000313" key="3">
    <source>
        <dbReference type="Proteomes" id="UP000673383"/>
    </source>
</evidence>
<evidence type="ECO:0000313" key="2">
    <source>
        <dbReference type="EMBL" id="MBP1293297.1"/>
    </source>
</evidence>
<proteinExistence type="predicted"/>
<feature type="transmembrane region" description="Helical" evidence="1">
    <location>
        <begin position="6"/>
        <end position="24"/>
    </location>
</feature>
<evidence type="ECO:0000256" key="1">
    <source>
        <dbReference type="SAM" id="Phobius"/>
    </source>
</evidence>
<dbReference type="EMBL" id="JAFICZ010000001">
    <property type="protein sequence ID" value="MBP1293297.1"/>
    <property type="molecule type" value="Genomic_DNA"/>
</dbReference>
<keyword evidence="1" id="KW-0812">Transmembrane</keyword>
<dbReference type="RefSeq" id="WP_172646645.1">
    <property type="nucleotide sequence ID" value="NZ_JAFICZ010000001.1"/>
</dbReference>
<organism evidence="2 3">
    <name type="scientific">Bradyrhizobium elkanii</name>
    <dbReference type="NCBI Taxonomy" id="29448"/>
    <lineage>
        <taxon>Bacteria</taxon>
        <taxon>Pseudomonadati</taxon>
        <taxon>Pseudomonadota</taxon>
        <taxon>Alphaproteobacteria</taxon>
        <taxon>Hyphomicrobiales</taxon>
        <taxon>Nitrobacteraceae</taxon>
        <taxon>Bradyrhizobium</taxon>
    </lineage>
</organism>
<sequence length="46" mass="4931">MNNTILINLSISGVLAAGMMRAAIGRTHDLRSEAAEPTRHAIGRNE</sequence>
<protein>
    <submittedName>
        <fullName evidence="2">Uncharacterized protein</fullName>
    </submittedName>
</protein>
<name>A0A8I1Y536_BRAEL</name>
<keyword evidence="1" id="KW-0472">Membrane</keyword>
<comment type="caution">
    <text evidence="2">The sequence shown here is derived from an EMBL/GenBank/DDBJ whole genome shotgun (WGS) entry which is preliminary data.</text>
</comment>
<dbReference type="Proteomes" id="UP000673383">
    <property type="component" value="Unassembled WGS sequence"/>
</dbReference>
<reference evidence="2" key="1">
    <citation type="submission" date="2021-02" db="EMBL/GenBank/DDBJ databases">
        <title>Genomic Encyclopedia of Type Strains, Phase IV (KMG-V): Genome sequencing to study the core and pangenomes of soil and plant-associated prokaryotes.</title>
        <authorList>
            <person name="Whitman W."/>
        </authorList>
    </citation>
    <scope>NUCLEOTIDE SEQUENCE</scope>
    <source>
        <strain evidence="2">USDA 406</strain>
    </source>
</reference>
<accession>A0A8I1Y536</accession>